<dbReference type="CDD" id="cd06261">
    <property type="entry name" value="TM_PBP2"/>
    <property type="match status" value="1"/>
</dbReference>
<dbReference type="InterPro" id="IPR035906">
    <property type="entry name" value="MetI-like_sf"/>
</dbReference>
<feature type="transmembrane region" description="Helical" evidence="7">
    <location>
        <begin position="241"/>
        <end position="262"/>
    </location>
</feature>
<evidence type="ECO:0000256" key="6">
    <source>
        <dbReference type="ARBA" id="ARBA00023136"/>
    </source>
</evidence>
<evidence type="ECO:0000256" key="5">
    <source>
        <dbReference type="ARBA" id="ARBA00022989"/>
    </source>
</evidence>
<protein>
    <submittedName>
        <fullName evidence="9">ABC transporter permease</fullName>
    </submittedName>
</protein>
<name>A0A917W3C7_9BACL</name>
<dbReference type="RefSeq" id="WP_188803599.1">
    <property type="nucleotide sequence ID" value="NZ_BMOK01000010.1"/>
</dbReference>
<keyword evidence="10" id="KW-1185">Reference proteome</keyword>
<keyword evidence="4 7" id="KW-0812">Transmembrane</keyword>
<dbReference type="AlphaFoldDB" id="A0A917W3C7"/>
<keyword evidence="5 7" id="KW-1133">Transmembrane helix</keyword>
<dbReference type="Pfam" id="PF00528">
    <property type="entry name" value="BPD_transp_1"/>
    <property type="match status" value="1"/>
</dbReference>
<dbReference type="Gene3D" id="1.10.3720.10">
    <property type="entry name" value="MetI-like"/>
    <property type="match status" value="1"/>
</dbReference>
<gene>
    <name evidence="9" type="ORF">GCM10007968_23550</name>
</gene>
<comment type="similarity">
    <text evidence="7">Belongs to the binding-protein-dependent transport system permease family.</text>
</comment>
<feature type="transmembrane region" description="Helical" evidence="7">
    <location>
        <begin position="79"/>
        <end position="100"/>
    </location>
</feature>
<sequence length="276" mass="31382">MPVNKFINGRLFWHILLLLFSIMMLFPLLFAISNSFKSLSESYNNMLSLIPGNPTFSNYVTIFTTLPLFQIILNTFITATIVTLFKLATSYFAAYAFTFFKFRGEKLLYFLFVATIFVPFTVMMIPNYLIISKIGLLNNIYGVILPQLCDATGIFIITQTMKTIPKSLIEVSKLDNVGTLGILRDIVFPLTKPAIVSSGIMFFINSWNEYVWPTLILKDRINFTLPLVLQMFISSEGGTSFPLAMAISMVTMIIPLILYLFFQKYILNTFSQSGIK</sequence>
<comment type="caution">
    <text evidence="9">The sequence shown here is derived from an EMBL/GenBank/DDBJ whole genome shotgun (WGS) entry which is preliminary data.</text>
</comment>
<dbReference type="PANTHER" id="PTHR43744:SF8">
    <property type="entry name" value="SN-GLYCEROL-3-PHOSPHATE TRANSPORT SYSTEM PERMEASE PROTEIN UGPE"/>
    <property type="match status" value="1"/>
</dbReference>
<dbReference type="Proteomes" id="UP000654670">
    <property type="component" value="Unassembled WGS sequence"/>
</dbReference>
<feature type="transmembrane region" description="Helical" evidence="7">
    <location>
        <begin position="140"/>
        <end position="161"/>
    </location>
</feature>
<dbReference type="PANTHER" id="PTHR43744">
    <property type="entry name" value="ABC TRANSPORTER PERMEASE PROTEIN MG189-RELATED-RELATED"/>
    <property type="match status" value="1"/>
</dbReference>
<comment type="subcellular location">
    <subcellularLocation>
        <location evidence="1 7">Cell membrane</location>
        <topology evidence="1 7">Multi-pass membrane protein</topology>
    </subcellularLocation>
</comment>
<evidence type="ECO:0000313" key="10">
    <source>
        <dbReference type="Proteomes" id="UP000654670"/>
    </source>
</evidence>
<reference evidence="9" key="1">
    <citation type="journal article" date="2014" name="Int. J. Syst. Evol. Microbiol.">
        <title>Complete genome sequence of Corynebacterium casei LMG S-19264T (=DSM 44701T), isolated from a smear-ripened cheese.</title>
        <authorList>
            <consortium name="US DOE Joint Genome Institute (JGI-PGF)"/>
            <person name="Walter F."/>
            <person name="Albersmeier A."/>
            <person name="Kalinowski J."/>
            <person name="Ruckert C."/>
        </authorList>
    </citation>
    <scope>NUCLEOTIDE SEQUENCE</scope>
    <source>
        <strain evidence="9">JCM 15325</strain>
    </source>
</reference>
<dbReference type="GO" id="GO:0055085">
    <property type="term" value="P:transmembrane transport"/>
    <property type="evidence" value="ECO:0007669"/>
    <property type="project" value="InterPro"/>
</dbReference>
<dbReference type="PROSITE" id="PS50928">
    <property type="entry name" value="ABC_TM1"/>
    <property type="match status" value="1"/>
</dbReference>
<evidence type="ECO:0000313" key="9">
    <source>
        <dbReference type="EMBL" id="GGL58876.1"/>
    </source>
</evidence>
<dbReference type="GO" id="GO:0005886">
    <property type="term" value="C:plasma membrane"/>
    <property type="evidence" value="ECO:0007669"/>
    <property type="project" value="UniProtKB-SubCell"/>
</dbReference>
<evidence type="ECO:0000256" key="2">
    <source>
        <dbReference type="ARBA" id="ARBA00022448"/>
    </source>
</evidence>
<feature type="transmembrane region" description="Helical" evidence="7">
    <location>
        <begin position="56"/>
        <end position="73"/>
    </location>
</feature>
<dbReference type="SUPFAM" id="SSF161098">
    <property type="entry name" value="MetI-like"/>
    <property type="match status" value="1"/>
</dbReference>
<evidence type="ECO:0000256" key="7">
    <source>
        <dbReference type="RuleBase" id="RU363032"/>
    </source>
</evidence>
<evidence type="ECO:0000256" key="4">
    <source>
        <dbReference type="ARBA" id="ARBA00022692"/>
    </source>
</evidence>
<evidence type="ECO:0000256" key="1">
    <source>
        <dbReference type="ARBA" id="ARBA00004651"/>
    </source>
</evidence>
<keyword evidence="3" id="KW-1003">Cell membrane</keyword>
<feature type="transmembrane region" description="Helical" evidence="7">
    <location>
        <begin position="107"/>
        <end position="128"/>
    </location>
</feature>
<feature type="domain" description="ABC transmembrane type-1" evidence="8">
    <location>
        <begin position="72"/>
        <end position="262"/>
    </location>
</feature>
<dbReference type="EMBL" id="BMOK01000010">
    <property type="protein sequence ID" value="GGL58876.1"/>
    <property type="molecule type" value="Genomic_DNA"/>
</dbReference>
<accession>A0A917W3C7</accession>
<organism evidence="9 10">
    <name type="scientific">Sporolactobacillus putidus</name>
    <dbReference type="NCBI Taxonomy" id="492735"/>
    <lineage>
        <taxon>Bacteria</taxon>
        <taxon>Bacillati</taxon>
        <taxon>Bacillota</taxon>
        <taxon>Bacilli</taxon>
        <taxon>Bacillales</taxon>
        <taxon>Sporolactobacillaceae</taxon>
        <taxon>Sporolactobacillus</taxon>
    </lineage>
</organism>
<reference evidence="9" key="2">
    <citation type="submission" date="2020-09" db="EMBL/GenBank/DDBJ databases">
        <authorList>
            <person name="Sun Q."/>
            <person name="Ohkuma M."/>
        </authorList>
    </citation>
    <scope>NUCLEOTIDE SEQUENCE</scope>
    <source>
        <strain evidence="9">JCM 15325</strain>
    </source>
</reference>
<dbReference type="InterPro" id="IPR000515">
    <property type="entry name" value="MetI-like"/>
</dbReference>
<evidence type="ECO:0000259" key="8">
    <source>
        <dbReference type="PROSITE" id="PS50928"/>
    </source>
</evidence>
<keyword evidence="6 7" id="KW-0472">Membrane</keyword>
<evidence type="ECO:0000256" key="3">
    <source>
        <dbReference type="ARBA" id="ARBA00022475"/>
    </source>
</evidence>
<feature type="transmembrane region" description="Helical" evidence="7">
    <location>
        <begin position="12"/>
        <end position="36"/>
    </location>
</feature>
<keyword evidence="2 7" id="KW-0813">Transport</keyword>
<proteinExistence type="inferred from homology"/>